<dbReference type="Pfam" id="PF07687">
    <property type="entry name" value="M20_dimer"/>
    <property type="match status" value="1"/>
</dbReference>
<evidence type="ECO:0000259" key="4">
    <source>
        <dbReference type="Pfam" id="PF07687"/>
    </source>
</evidence>
<comment type="caution">
    <text evidence="5">The sequence shown here is derived from an EMBL/GenBank/DDBJ whole genome shotgun (WGS) entry which is preliminary data.</text>
</comment>
<evidence type="ECO:0000256" key="2">
    <source>
        <dbReference type="PIRSR" id="PIRSR005962-1"/>
    </source>
</evidence>
<dbReference type="InterPro" id="IPR036264">
    <property type="entry name" value="Bact_exopeptidase_dim_dom"/>
</dbReference>
<dbReference type="Gene3D" id="3.30.70.360">
    <property type="match status" value="1"/>
</dbReference>
<dbReference type="FunFam" id="3.30.70.360:FF:000001">
    <property type="entry name" value="N-acetyldiaminopimelate deacetylase"/>
    <property type="match status" value="1"/>
</dbReference>
<keyword evidence="2" id="KW-0479">Metal-binding</keyword>
<proteinExistence type="predicted"/>
<dbReference type="Pfam" id="PF01546">
    <property type="entry name" value="Peptidase_M20"/>
    <property type="match status" value="1"/>
</dbReference>
<dbReference type="EMBL" id="QEKI01000004">
    <property type="protein sequence ID" value="PVY41907.1"/>
    <property type="molecule type" value="Genomic_DNA"/>
</dbReference>
<dbReference type="SUPFAM" id="SSF53187">
    <property type="entry name" value="Zn-dependent exopeptidases"/>
    <property type="match status" value="1"/>
</dbReference>
<feature type="binding site" evidence="2">
    <location>
        <position position="411"/>
    </location>
    <ligand>
        <name>Mn(2+)</name>
        <dbReference type="ChEBI" id="CHEBI:29035"/>
        <label>2</label>
    </ligand>
</feature>
<feature type="binding site" evidence="2">
    <location>
        <position position="177"/>
    </location>
    <ligand>
        <name>Mn(2+)</name>
        <dbReference type="ChEBI" id="CHEBI:29035"/>
        <label>2</label>
    </ligand>
</feature>
<accession>A0A2U1B084</accession>
<feature type="domain" description="Peptidase M20 dimerisation" evidence="4">
    <location>
        <begin position="233"/>
        <end position="326"/>
    </location>
</feature>
<feature type="binding site" evidence="2">
    <location>
        <position position="143"/>
    </location>
    <ligand>
        <name>Mn(2+)</name>
        <dbReference type="ChEBI" id="CHEBI:29035"/>
        <label>2</label>
    </ligand>
</feature>
<organism evidence="5 6">
    <name type="scientific">Pontibacter virosus</name>
    <dbReference type="NCBI Taxonomy" id="1765052"/>
    <lineage>
        <taxon>Bacteria</taxon>
        <taxon>Pseudomonadati</taxon>
        <taxon>Bacteroidota</taxon>
        <taxon>Cytophagia</taxon>
        <taxon>Cytophagales</taxon>
        <taxon>Hymenobacteraceae</taxon>
        <taxon>Pontibacter</taxon>
    </lineage>
</organism>
<keyword evidence="5" id="KW-0121">Carboxypeptidase</keyword>
<gene>
    <name evidence="5" type="ORF">C8E01_104279</name>
</gene>
<dbReference type="Gene3D" id="3.40.630.10">
    <property type="entry name" value="Zn peptidases"/>
    <property type="match status" value="1"/>
</dbReference>
<dbReference type="OrthoDB" id="9777385at2"/>
<dbReference type="InterPro" id="IPR011650">
    <property type="entry name" value="Peptidase_M20_dimer"/>
</dbReference>
<dbReference type="RefSeq" id="WP_116542944.1">
    <property type="nucleotide sequence ID" value="NZ_QEKI01000004.1"/>
</dbReference>
<keyword evidence="1" id="KW-0378">Hydrolase</keyword>
<reference evidence="5 6" key="1">
    <citation type="submission" date="2018-04" db="EMBL/GenBank/DDBJ databases">
        <title>Genomic Encyclopedia of Type Strains, Phase IV (KMG-IV): sequencing the most valuable type-strain genomes for metagenomic binning, comparative biology and taxonomic classification.</title>
        <authorList>
            <person name="Goeker M."/>
        </authorList>
    </citation>
    <scope>NUCLEOTIDE SEQUENCE [LARGE SCALE GENOMIC DNA]</scope>
    <source>
        <strain evidence="5 6">DSM 100231</strain>
    </source>
</reference>
<dbReference type="Proteomes" id="UP000245466">
    <property type="component" value="Unassembled WGS sequence"/>
</dbReference>
<evidence type="ECO:0000256" key="1">
    <source>
        <dbReference type="ARBA" id="ARBA00022801"/>
    </source>
</evidence>
<evidence type="ECO:0000313" key="5">
    <source>
        <dbReference type="EMBL" id="PVY41907.1"/>
    </source>
</evidence>
<feature type="binding site" evidence="2">
    <location>
        <position position="209"/>
    </location>
    <ligand>
        <name>Mn(2+)</name>
        <dbReference type="ChEBI" id="CHEBI:29035"/>
        <label>2</label>
    </ligand>
</feature>
<dbReference type="GO" id="GO:0004180">
    <property type="term" value="F:carboxypeptidase activity"/>
    <property type="evidence" value="ECO:0007669"/>
    <property type="project" value="UniProtKB-KW"/>
</dbReference>
<name>A0A2U1B084_9BACT</name>
<dbReference type="InterPro" id="IPR017439">
    <property type="entry name" value="Amidohydrolase"/>
</dbReference>
<dbReference type="SUPFAM" id="SSF55031">
    <property type="entry name" value="Bacterial exopeptidase dimerisation domain"/>
    <property type="match status" value="1"/>
</dbReference>
<evidence type="ECO:0000256" key="3">
    <source>
        <dbReference type="SAM" id="SignalP"/>
    </source>
</evidence>
<evidence type="ECO:0000313" key="6">
    <source>
        <dbReference type="Proteomes" id="UP000245466"/>
    </source>
</evidence>
<dbReference type="PANTHER" id="PTHR11014">
    <property type="entry name" value="PEPTIDASE M20 FAMILY MEMBER"/>
    <property type="match status" value="1"/>
</dbReference>
<dbReference type="PANTHER" id="PTHR11014:SF63">
    <property type="entry name" value="METALLOPEPTIDASE, PUTATIVE (AFU_ORTHOLOGUE AFUA_6G09600)-RELATED"/>
    <property type="match status" value="1"/>
</dbReference>
<keyword evidence="6" id="KW-1185">Reference proteome</keyword>
<dbReference type="NCBIfam" id="TIGR01891">
    <property type="entry name" value="amidohydrolases"/>
    <property type="match status" value="1"/>
</dbReference>
<dbReference type="GO" id="GO:0019877">
    <property type="term" value="P:diaminopimelate biosynthetic process"/>
    <property type="evidence" value="ECO:0007669"/>
    <property type="project" value="UniProtKB-ARBA"/>
</dbReference>
<feature type="chain" id="PRO_5015520269" evidence="3">
    <location>
        <begin position="27"/>
        <end position="443"/>
    </location>
</feature>
<keyword evidence="2" id="KW-0464">Manganese</keyword>
<keyword evidence="5" id="KW-0645">Protease</keyword>
<sequence length="443" mass="47704">MTHPYTFLQKTLPLCLGLLVTVPALAQDSKLLAKANTMADKIEPKVIEWRRDFHQYPELGNRETKTAEKIADHLRKLGIEVQTGVAHTGVVGILKGGKSGPVVALRADIDGLPVTERTDVPFASKERSTYNGQEVGVMHACGHDTHIAMLMGAAEILAGMKNDLKGTVKFIFQPAEEGSPIGEEGGAALMVKEGVLDKGPKPEVIFGLHINSQTEVGTIKYTPGGTMASADIFRIKVKGKQSHGAYPWSGIDPIVVSAQIINGLQTIISRQTQLPEGAAVITVGSIHGGVRNNIIPEEVLMEGTIRALDVEMQKKLHEKINLTATKIAESSGAVAEVEIIPQTPVTYNDPALTERMLPTLRTVAGRDKVVLAKAVTGAEDFAFYQEKIPGLFLFVGGMSKGKKPEEVAPHHTPDFFIDESGLKLGVKTLTSLTLNYMEGKGKK</sequence>
<keyword evidence="3" id="KW-0732">Signal</keyword>
<dbReference type="GO" id="GO:0050118">
    <property type="term" value="F:N-acetyldiaminopimelate deacetylase activity"/>
    <property type="evidence" value="ECO:0007669"/>
    <property type="project" value="UniProtKB-ARBA"/>
</dbReference>
<protein>
    <submittedName>
        <fullName evidence="5">Carboxypeptidase Ss1</fullName>
    </submittedName>
</protein>
<comment type="cofactor">
    <cofactor evidence="2">
        <name>Mn(2+)</name>
        <dbReference type="ChEBI" id="CHEBI:29035"/>
    </cofactor>
    <text evidence="2">The Mn(2+) ion enhances activity.</text>
</comment>
<dbReference type="InterPro" id="IPR002933">
    <property type="entry name" value="Peptidase_M20"/>
</dbReference>
<feature type="signal peptide" evidence="3">
    <location>
        <begin position="1"/>
        <end position="26"/>
    </location>
</feature>
<dbReference type="AlphaFoldDB" id="A0A2U1B084"/>
<dbReference type="GO" id="GO:0046872">
    <property type="term" value="F:metal ion binding"/>
    <property type="evidence" value="ECO:0007669"/>
    <property type="project" value="UniProtKB-KW"/>
</dbReference>
<dbReference type="PIRSF" id="PIRSF005962">
    <property type="entry name" value="Pept_M20D_amidohydro"/>
    <property type="match status" value="1"/>
</dbReference>
<feature type="binding site" evidence="2">
    <location>
        <position position="141"/>
    </location>
    <ligand>
        <name>Mn(2+)</name>
        <dbReference type="ChEBI" id="CHEBI:29035"/>
        <label>2</label>
    </ligand>
</feature>